<dbReference type="Proteomes" id="UP000183642">
    <property type="component" value="Unassembled WGS sequence"/>
</dbReference>
<evidence type="ECO:0000256" key="4">
    <source>
        <dbReference type="PROSITE-ProRule" id="PRU01161"/>
    </source>
</evidence>
<organism evidence="7 8">
    <name type="scientific">Geodermatophilus obscurus</name>
    <dbReference type="NCBI Taxonomy" id="1861"/>
    <lineage>
        <taxon>Bacteria</taxon>
        <taxon>Bacillati</taxon>
        <taxon>Actinomycetota</taxon>
        <taxon>Actinomycetes</taxon>
        <taxon>Geodermatophilales</taxon>
        <taxon>Geodermatophilaceae</taxon>
        <taxon>Geodermatophilus</taxon>
    </lineage>
</organism>
<evidence type="ECO:0000256" key="2">
    <source>
        <dbReference type="ARBA" id="ARBA00022963"/>
    </source>
</evidence>
<dbReference type="AlphaFoldDB" id="A0A1I5CNC3"/>
<evidence type="ECO:0000256" key="5">
    <source>
        <dbReference type="SAM" id="MobiDB-lite"/>
    </source>
</evidence>
<feature type="region of interest" description="Disordered" evidence="5">
    <location>
        <begin position="1"/>
        <end position="48"/>
    </location>
</feature>
<proteinExistence type="predicted"/>
<feature type="short sequence motif" description="DGA/G" evidence="4">
    <location>
        <begin position="250"/>
        <end position="252"/>
    </location>
</feature>
<name>A0A1I5CNC3_9ACTN</name>
<keyword evidence="1 4" id="KW-0378">Hydrolase</keyword>
<evidence type="ECO:0000256" key="3">
    <source>
        <dbReference type="ARBA" id="ARBA00023098"/>
    </source>
</evidence>
<feature type="compositionally biased region" description="Low complexity" evidence="5">
    <location>
        <begin position="19"/>
        <end position="29"/>
    </location>
</feature>
<keyword evidence="8" id="KW-1185">Reference proteome</keyword>
<keyword evidence="2 4" id="KW-0442">Lipid degradation</keyword>
<accession>A0A1I5CNC3</accession>
<dbReference type="SUPFAM" id="SSF52151">
    <property type="entry name" value="FabD/lysophospholipase-like"/>
    <property type="match status" value="1"/>
</dbReference>
<dbReference type="InterPro" id="IPR016035">
    <property type="entry name" value="Acyl_Trfase/lysoPLipase"/>
</dbReference>
<gene>
    <name evidence="7" type="ORF">SAMN05660359_00420</name>
</gene>
<evidence type="ECO:0000313" key="7">
    <source>
        <dbReference type="EMBL" id="SFN88382.1"/>
    </source>
</evidence>
<feature type="domain" description="PNPLA" evidence="6">
    <location>
        <begin position="49"/>
        <end position="263"/>
    </location>
</feature>
<dbReference type="PROSITE" id="PS51635">
    <property type="entry name" value="PNPLA"/>
    <property type="match status" value="1"/>
</dbReference>
<dbReference type="PANTHER" id="PTHR14226:SF78">
    <property type="entry name" value="SLR0060 PROTEIN"/>
    <property type="match status" value="1"/>
</dbReference>
<dbReference type="RefSeq" id="WP_208976603.1">
    <property type="nucleotide sequence ID" value="NZ_FOWE01000001.1"/>
</dbReference>
<comment type="caution">
    <text evidence="4">Lacks conserved residue(s) required for the propagation of feature annotation.</text>
</comment>
<dbReference type="InterPro" id="IPR002641">
    <property type="entry name" value="PNPLA_dom"/>
</dbReference>
<protein>
    <submittedName>
        <fullName evidence="7">NTE family protein</fullName>
    </submittedName>
</protein>
<feature type="active site" description="Nucleophile" evidence="4">
    <location>
        <position position="84"/>
    </location>
</feature>
<dbReference type="EMBL" id="FOWE01000001">
    <property type="protein sequence ID" value="SFN88382.1"/>
    <property type="molecule type" value="Genomic_DNA"/>
</dbReference>
<evidence type="ECO:0000256" key="1">
    <source>
        <dbReference type="ARBA" id="ARBA00022801"/>
    </source>
</evidence>
<dbReference type="InterPro" id="IPR050301">
    <property type="entry name" value="NTE"/>
</dbReference>
<evidence type="ECO:0000313" key="8">
    <source>
        <dbReference type="Proteomes" id="UP000183642"/>
    </source>
</evidence>
<dbReference type="GO" id="GO:0016787">
    <property type="term" value="F:hydrolase activity"/>
    <property type="evidence" value="ECO:0007669"/>
    <property type="project" value="UniProtKB-UniRule"/>
</dbReference>
<dbReference type="GO" id="GO:0016042">
    <property type="term" value="P:lipid catabolic process"/>
    <property type="evidence" value="ECO:0007669"/>
    <property type="project" value="UniProtKB-UniRule"/>
</dbReference>
<dbReference type="Gene3D" id="3.40.1090.10">
    <property type="entry name" value="Cytosolic phospholipase A2 catalytic domain"/>
    <property type="match status" value="2"/>
</dbReference>
<dbReference type="Pfam" id="PF01734">
    <property type="entry name" value="Patatin"/>
    <property type="match status" value="1"/>
</dbReference>
<reference evidence="8" key="1">
    <citation type="submission" date="2016-10" db="EMBL/GenBank/DDBJ databases">
        <authorList>
            <person name="Varghese N."/>
            <person name="Submissions S."/>
        </authorList>
    </citation>
    <scope>NUCLEOTIDE SEQUENCE [LARGE SCALE GENOMIC DNA]</scope>
    <source>
        <strain evidence="8">DSM 43161</strain>
    </source>
</reference>
<keyword evidence="3 4" id="KW-0443">Lipid metabolism</keyword>
<feature type="active site" description="Proton acceptor" evidence="4">
    <location>
        <position position="250"/>
    </location>
</feature>
<evidence type="ECO:0000259" key="6">
    <source>
        <dbReference type="PROSITE" id="PS51635"/>
    </source>
</evidence>
<sequence>MSAGEPGAPGGERDREAEAGSPVSSSASEPEPEAPGRPEEDPGEGTALCLSGGGYRAMLFHVGALWRLNELGRLPRLTRVSSVSGGSITAAVLALGWDRLRFREGVALGFGDVVVRPVRDLAGHTIDVPSVLGGILSPSTVSERVAGTLRRRLYPGATLQDLPEEPRFVINATNLQSGSLWRFSRPYMADHRVGMVRAPAVDLATAVAASAAFPPLLSPVRLTVDPDAFEPRSAGPLATRAFTSEIVLSDGGVYDNLALETAWKRASTILVSDGGGQLEPQARIPSDWPRHALRVNGVIDHQVRNLRKRQLVAAFRRGDRTGTYWGIRTPIDRYLPLDGALPCPPEQTALLAAVPTRLKRLPSSVQEQLVNWGYAVCDAAVRRHLDPTAAAPAGFPYPGVGVG</sequence>
<dbReference type="PANTHER" id="PTHR14226">
    <property type="entry name" value="NEUROPATHY TARGET ESTERASE/SWISS CHEESE D.MELANOGASTER"/>
    <property type="match status" value="1"/>
</dbReference>